<dbReference type="PANTHER" id="PTHR11361:SF35">
    <property type="entry name" value="DNA MISMATCH REPAIR PROTEIN MSH2"/>
    <property type="match status" value="1"/>
</dbReference>
<comment type="function">
    <text evidence="10">Component of the post-replicative DNA mismatch repair system (MMR).</text>
</comment>
<dbReference type="EMBL" id="CP014501">
    <property type="protein sequence ID" value="ANB12773.1"/>
    <property type="molecule type" value="Genomic_DNA"/>
</dbReference>
<reference evidence="14 15" key="1">
    <citation type="submission" date="2016-02" db="EMBL/GenBank/DDBJ databases">
        <title>Complete genome sequence and transcriptome regulation of the pentose utilising yeast Sugiyamaella lignohabitans.</title>
        <authorList>
            <person name="Bellasio M."/>
            <person name="Peymann A."/>
            <person name="Valli M."/>
            <person name="Sipitzky M."/>
            <person name="Graf A."/>
            <person name="Sauer M."/>
            <person name="Marx H."/>
            <person name="Mattanovich D."/>
        </authorList>
    </citation>
    <scope>NUCLEOTIDE SEQUENCE [LARGE SCALE GENOMIC DNA]</scope>
    <source>
        <strain evidence="14 15">CBS 10342</strain>
    </source>
</reference>
<dbReference type="FunFam" id="3.30.420.110:FF:000002">
    <property type="entry name" value="DNA mismatch repair protein"/>
    <property type="match status" value="1"/>
</dbReference>
<dbReference type="InterPro" id="IPR016151">
    <property type="entry name" value="DNA_mismatch_repair_MutS_N"/>
</dbReference>
<evidence type="ECO:0000256" key="7">
    <source>
        <dbReference type="ARBA" id="ARBA00023204"/>
    </source>
</evidence>
<evidence type="ECO:0000256" key="11">
    <source>
        <dbReference type="SAM" id="Coils"/>
    </source>
</evidence>
<dbReference type="PIRSF" id="PIRSF005813">
    <property type="entry name" value="MSH2"/>
    <property type="match status" value="1"/>
</dbReference>
<dbReference type="GO" id="GO:0140664">
    <property type="term" value="F:ATP-dependent DNA damage sensor activity"/>
    <property type="evidence" value="ECO:0007669"/>
    <property type="project" value="InterPro"/>
</dbReference>
<sequence>MSSRPELKFSDRNEESSFVRFFNSLPAKDPATVRVFERTEGYTVHGEDAKYIAQTVYRTTSVLKYIGGDSNHGLASCTLSVIVFKNFLKDALLSKALKVDIYTPVKGAGRNSTSQWNLSKHASPGNLQAVEDLITIDQKAVVIAVKVVTKADQRTVGASFVDASARELGTSEFPDNELFSNLESLVIQLGAKECVLPKNENQKDPDLLKIRDMVDRCGLVITEQATSNFNGKDTEQDLTRLLKVSDDEENNEGEEGNSNDGIASFVDTNNTPVSLSPQLNQTVAMGATAALIKYLQLMTDPENYGKYRLIQHDLSQYMRLDTSALKALNLMPGPRDGAKSMSLFGLLNRCKTMAGTRLLGQWLKQPLMDVNAIRARHLLVEIMMNDTGLRQSLQEDHLQVVPDLGRLVRKFQKGTANLEDVVRVYQLVIRLPDFIDVLSNVRDDESNSYSKIIEETYTASLRKYQANLEKLQELVETTVDLAALDRHEFIIKPDFDDRLKEIRNRLDDLRTEIANEHIHAGDDLGMEPEKKLKLEQHHIYGWCMRLTRTDSGCLRTSRGYVELSTQKAGVYFYSFKMKQFNEEYTELDTEYRRTQSSLVREVVNIAATYCTVLESLSTVLAHLDLIVSFAHVSAFAPSPYVRPKMHERHSGNTILRQARHPCMEVQDEVTFIPNDVELIRGESDFLIITGPNMGGKSTYIRQIGVIALMAQIGCFVPCAEAELTIFDSILARVGAGDSQLKGVSTFMAEMLETATILKSATRESLIVIDELGRGTSTYDGFGLAWAISEYIVKNIGCFAMFATHFHELTALADNHPGVCNLHVVAHVEDDTTSPDSDITLLYKVEKGISDQSFGIHVAEVVKFPPKVVKMAKRKANELEDYEGDDNDEVLKKATKKFSTDQINQGNKLMREILTKWRKSVDSDEETSASLEKLRSLISTEYEDKFKSDPYIQEIVSQL</sequence>
<dbReference type="Proteomes" id="UP000189580">
    <property type="component" value="Chromosome a"/>
</dbReference>
<dbReference type="Pfam" id="PF05192">
    <property type="entry name" value="MutS_III"/>
    <property type="match status" value="1"/>
</dbReference>
<dbReference type="InterPro" id="IPR032642">
    <property type="entry name" value="Msh2_ATP-bd"/>
</dbReference>
<evidence type="ECO:0000256" key="1">
    <source>
        <dbReference type="ARBA" id="ARBA00004123"/>
    </source>
</evidence>
<dbReference type="GO" id="GO:0006298">
    <property type="term" value="P:mismatch repair"/>
    <property type="evidence" value="ECO:0007669"/>
    <property type="project" value="EnsemblFungi"/>
</dbReference>
<evidence type="ECO:0000256" key="3">
    <source>
        <dbReference type="ARBA" id="ARBA00022741"/>
    </source>
</evidence>
<dbReference type="Gene3D" id="3.30.420.110">
    <property type="entry name" value="MutS, connector domain"/>
    <property type="match status" value="1"/>
</dbReference>
<dbReference type="InterPro" id="IPR036187">
    <property type="entry name" value="DNA_mismatch_repair_MutS_sf"/>
</dbReference>
<dbReference type="InterPro" id="IPR027417">
    <property type="entry name" value="P-loop_NTPase"/>
</dbReference>
<evidence type="ECO:0000256" key="5">
    <source>
        <dbReference type="ARBA" id="ARBA00022840"/>
    </source>
</evidence>
<keyword evidence="8" id="KW-0539">Nucleus</keyword>
<keyword evidence="7 10" id="KW-0234">DNA repair</keyword>
<dbReference type="SMART" id="SM00533">
    <property type="entry name" value="MUTSd"/>
    <property type="match status" value="1"/>
</dbReference>
<accession>A0A167DCW4</accession>
<evidence type="ECO:0000256" key="2">
    <source>
        <dbReference type="ARBA" id="ARBA00006271"/>
    </source>
</evidence>
<dbReference type="InterPro" id="IPR007860">
    <property type="entry name" value="DNA_mmatch_repair_MutS_con_dom"/>
</dbReference>
<keyword evidence="3 10" id="KW-0547">Nucleotide-binding</keyword>
<dbReference type="GO" id="GO:0005524">
    <property type="term" value="F:ATP binding"/>
    <property type="evidence" value="ECO:0007669"/>
    <property type="project" value="UniProtKB-KW"/>
</dbReference>
<keyword evidence="15" id="KW-1185">Reference proteome</keyword>
<dbReference type="Pfam" id="PF05190">
    <property type="entry name" value="MutS_IV"/>
    <property type="match status" value="1"/>
</dbReference>
<evidence type="ECO:0000313" key="15">
    <source>
        <dbReference type="Proteomes" id="UP000189580"/>
    </source>
</evidence>
<comment type="subunit">
    <text evidence="9">Heterodimer of msh2 and msh6.</text>
</comment>
<keyword evidence="5" id="KW-0067">ATP-binding</keyword>
<feature type="coiled-coil region" evidence="11">
    <location>
        <begin position="454"/>
        <end position="519"/>
    </location>
</feature>
<dbReference type="Gene3D" id="1.10.1420.10">
    <property type="match status" value="2"/>
</dbReference>
<name>A0A167DCW4_9ASCO</name>
<dbReference type="InterPro" id="IPR045076">
    <property type="entry name" value="MutS"/>
</dbReference>
<dbReference type="InterPro" id="IPR007861">
    <property type="entry name" value="DNA_mismatch_repair_MutS_clamp"/>
</dbReference>
<dbReference type="FunFam" id="3.40.50.300:FF:000523">
    <property type="entry name" value="DNA mismatch repair protein"/>
    <property type="match status" value="1"/>
</dbReference>
<comment type="similarity">
    <text evidence="2 10">Belongs to the DNA mismatch repair MutS family.</text>
</comment>
<evidence type="ECO:0000313" key="14">
    <source>
        <dbReference type="EMBL" id="ANB12773.1"/>
    </source>
</evidence>
<dbReference type="Pfam" id="PF01624">
    <property type="entry name" value="MutS_I"/>
    <property type="match status" value="1"/>
</dbReference>
<evidence type="ECO:0000256" key="4">
    <source>
        <dbReference type="ARBA" id="ARBA00022763"/>
    </source>
</evidence>
<keyword evidence="4 10" id="KW-0227">DNA damage</keyword>
<dbReference type="GO" id="GO:0043570">
    <property type="term" value="P:maintenance of DNA repeat elements"/>
    <property type="evidence" value="ECO:0007669"/>
    <property type="project" value="EnsemblFungi"/>
</dbReference>
<dbReference type="Gene3D" id="3.40.50.300">
    <property type="entry name" value="P-loop containing nucleotide triphosphate hydrolases"/>
    <property type="match status" value="1"/>
</dbReference>
<dbReference type="Pfam" id="PF00488">
    <property type="entry name" value="MutS_V"/>
    <property type="match status" value="1"/>
</dbReference>
<dbReference type="GO" id="GO:0030983">
    <property type="term" value="F:mismatched DNA binding"/>
    <property type="evidence" value="ECO:0007669"/>
    <property type="project" value="InterPro"/>
</dbReference>
<feature type="domain" description="DNA mismatch repair proteins mutS family" evidence="13">
    <location>
        <begin position="764"/>
        <end position="780"/>
    </location>
</feature>
<evidence type="ECO:0000256" key="9">
    <source>
        <dbReference type="ARBA" id="ARBA00064337"/>
    </source>
</evidence>
<evidence type="ECO:0000256" key="12">
    <source>
        <dbReference type="SAM" id="MobiDB-lite"/>
    </source>
</evidence>
<dbReference type="SMART" id="SM00534">
    <property type="entry name" value="MUTSac"/>
    <property type="match status" value="1"/>
</dbReference>
<dbReference type="Pfam" id="PF05188">
    <property type="entry name" value="MutS_II"/>
    <property type="match status" value="1"/>
</dbReference>
<dbReference type="InterPro" id="IPR007695">
    <property type="entry name" value="DNA_mismatch_repair_MutS-lik_N"/>
</dbReference>
<comment type="subcellular location">
    <subcellularLocation>
        <location evidence="1">Nucleus</location>
    </subcellularLocation>
</comment>
<dbReference type="InterPro" id="IPR036678">
    <property type="entry name" value="MutS_con_dom_sf"/>
</dbReference>
<dbReference type="GO" id="GO:0032301">
    <property type="term" value="C:MutSalpha complex"/>
    <property type="evidence" value="ECO:0007669"/>
    <property type="project" value="TreeGrafter"/>
</dbReference>
<dbReference type="GO" id="GO:0007534">
    <property type="term" value="P:gene conversion at mating-type locus"/>
    <property type="evidence" value="ECO:0007669"/>
    <property type="project" value="EnsemblFungi"/>
</dbReference>
<dbReference type="SUPFAM" id="SSF48334">
    <property type="entry name" value="DNA repair protein MutS, domain III"/>
    <property type="match status" value="1"/>
</dbReference>
<dbReference type="SUPFAM" id="SSF52540">
    <property type="entry name" value="P-loop containing nucleoside triphosphate hydrolases"/>
    <property type="match status" value="1"/>
</dbReference>
<dbReference type="OrthoDB" id="295033at2759"/>
<evidence type="ECO:0000259" key="13">
    <source>
        <dbReference type="PROSITE" id="PS00486"/>
    </source>
</evidence>
<dbReference type="PROSITE" id="PS00486">
    <property type="entry name" value="DNA_MISMATCH_REPAIR_2"/>
    <property type="match status" value="1"/>
</dbReference>
<feature type="region of interest" description="Disordered" evidence="12">
    <location>
        <begin position="245"/>
        <end position="266"/>
    </location>
</feature>
<dbReference type="KEGG" id="slb:AWJ20_1043"/>
<keyword evidence="11" id="KW-0175">Coiled coil</keyword>
<evidence type="ECO:0000256" key="10">
    <source>
        <dbReference type="RuleBase" id="RU003756"/>
    </source>
</evidence>
<dbReference type="AlphaFoldDB" id="A0A167DCW4"/>
<dbReference type="PANTHER" id="PTHR11361">
    <property type="entry name" value="DNA MISMATCH REPAIR PROTEIN MUTS FAMILY MEMBER"/>
    <property type="match status" value="1"/>
</dbReference>
<dbReference type="Gene3D" id="3.40.1170.10">
    <property type="entry name" value="DNA repair protein MutS, domain I"/>
    <property type="match status" value="1"/>
</dbReference>
<dbReference type="FunFam" id="1.10.1420.10:FF:000017">
    <property type="entry name" value="DNA mismatch repair protein Msh2"/>
    <property type="match status" value="1"/>
</dbReference>
<dbReference type="GeneID" id="30032802"/>
<dbReference type="InterPro" id="IPR000432">
    <property type="entry name" value="DNA_mismatch_repair_MutS_C"/>
</dbReference>
<evidence type="ECO:0000256" key="8">
    <source>
        <dbReference type="ARBA" id="ARBA00023242"/>
    </source>
</evidence>
<dbReference type="InterPro" id="IPR011184">
    <property type="entry name" value="DNA_mismatch_repair_Msh2"/>
</dbReference>
<dbReference type="CDD" id="cd03285">
    <property type="entry name" value="ABC_MSH2_euk"/>
    <property type="match status" value="1"/>
</dbReference>
<gene>
    <name evidence="14" type="primary">MSH2</name>
    <name evidence="14" type="ORF">AWJ20_1043</name>
</gene>
<dbReference type="RefSeq" id="XP_018735250.1">
    <property type="nucleotide sequence ID" value="XM_018877893.1"/>
</dbReference>
<feature type="compositionally biased region" description="Acidic residues" evidence="12">
    <location>
        <begin position="246"/>
        <end position="257"/>
    </location>
</feature>
<protein>
    <submittedName>
        <fullName evidence="14">Mismatch repair ATPase MSH2</fullName>
    </submittedName>
</protein>
<dbReference type="FunFam" id="1.10.1420.10:FF:000015">
    <property type="entry name" value="DNA mismatch repair protein Msh2"/>
    <property type="match status" value="1"/>
</dbReference>
<evidence type="ECO:0000256" key="6">
    <source>
        <dbReference type="ARBA" id="ARBA00023125"/>
    </source>
</evidence>
<proteinExistence type="inferred from homology"/>
<keyword evidence="6 10" id="KW-0238">DNA-binding</keyword>
<dbReference type="InterPro" id="IPR007696">
    <property type="entry name" value="DNA_mismatch_repair_MutS_core"/>
</dbReference>
<organism evidence="14 15">
    <name type="scientific">Sugiyamaella lignohabitans</name>
    <dbReference type="NCBI Taxonomy" id="796027"/>
    <lineage>
        <taxon>Eukaryota</taxon>
        <taxon>Fungi</taxon>
        <taxon>Dikarya</taxon>
        <taxon>Ascomycota</taxon>
        <taxon>Saccharomycotina</taxon>
        <taxon>Dipodascomycetes</taxon>
        <taxon>Dipodascales</taxon>
        <taxon>Trichomonascaceae</taxon>
        <taxon>Sugiyamaella</taxon>
    </lineage>
</organism>